<dbReference type="InterPro" id="IPR036397">
    <property type="entry name" value="RNaseH_sf"/>
</dbReference>
<evidence type="ECO:0000313" key="5">
    <source>
        <dbReference type="EMBL" id="RMR60086.1"/>
    </source>
</evidence>
<dbReference type="InterPro" id="IPR051274">
    <property type="entry name" value="3-5_Exoribonuclease"/>
</dbReference>
<gene>
    <name evidence="5" type="ORF">ALP84_04551</name>
</gene>
<evidence type="ECO:0000256" key="3">
    <source>
        <dbReference type="ARBA" id="ARBA00022839"/>
    </source>
</evidence>
<dbReference type="SMART" id="SM00479">
    <property type="entry name" value="EXOIII"/>
    <property type="match status" value="1"/>
</dbReference>
<comment type="caution">
    <text evidence="5">The sequence shown here is derived from an EMBL/GenBank/DDBJ whole genome shotgun (WGS) entry which is preliminary data.</text>
</comment>
<dbReference type="EMBL" id="RBRY01000052">
    <property type="protein sequence ID" value="RMR60086.1"/>
    <property type="molecule type" value="Genomic_DNA"/>
</dbReference>
<name>A0A3M4W7U9_PSECI</name>
<dbReference type="GO" id="GO:0006259">
    <property type="term" value="P:DNA metabolic process"/>
    <property type="evidence" value="ECO:0007669"/>
    <property type="project" value="UniProtKB-ARBA"/>
</dbReference>
<dbReference type="SUPFAM" id="SSF53098">
    <property type="entry name" value="Ribonuclease H-like"/>
    <property type="match status" value="1"/>
</dbReference>
<dbReference type="InterPro" id="IPR012337">
    <property type="entry name" value="RNaseH-like_sf"/>
</dbReference>
<organism evidence="5 6">
    <name type="scientific">Pseudomonas cichorii</name>
    <dbReference type="NCBI Taxonomy" id="36746"/>
    <lineage>
        <taxon>Bacteria</taxon>
        <taxon>Pseudomonadati</taxon>
        <taxon>Pseudomonadota</taxon>
        <taxon>Gammaproteobacteria</taxon>
        <taxon>Pseudomonadales</taxon>
        <taxon>Pseudomonadaceae</taxon>
        <taxon>Pseudomonas</taxon>
    </lineage>
</organism>
<dbReference type="Pfam" id="PF00929">
    <property type="entry name" value="RNase_T"/>
    <property type="match status" value="1"/>
</dbReference>
<dbReference type="GO" id="GO:0003676">
    <property type="term" value="F:nucleic acid binding"/>
    <property type="evidence" value="ECO:0007669"/>
    <property type="project" value="InterPro"/>
</dbReference>
<keyword evidence="1" id="KW-0540">Nuclease</keyword>
<dbReference type="GO" id="GO:0000175">
    <property type="term" value="F:3'-5'-RNA exonuclease activity"/>
    <property type="evidence" value="ECO:0007669"/>
    <property type="project" value="InterPro"/>
</dbReference>
<feature type="domain" description="Exonuclease" evidence="4">
    <location>
        <begin position="25"/>
        <end position="202"/>
    </location>
</feature>
<dbReference type="PANTHER" id="PTHR23044:SF61">
    <property type="entry name" value="3'-5' EXORIBONUCLEASE 1-RELATED"/>
    <property type="match status" value="1"/>
</dbReference>
<evidence type="ECO:0000256" key="1">
    <source>
        <dbReference type="ARBA" id="ARBA00022722"/>
    </source>
</evidence>
<proteinExistence type="predicted"/>
<keyword evidence="3 5" id="KW-0269">Exonuclease</keyword>
<dbReference type="InterPro" id="IPR013520">
    <property type="entry name" value="Ribonucl_H"/>
</dbReference>
<dbReference type="PANTHER" id="PTHR23044">
    <property type="entry name" value="3'-5' EXONUCLEASE ERI1-RELATED"/>
    <property type="match status" value="1"/>
</dbReference>
<accession>A0A3M4W7U9</accession>
<dbReference type="CDD" id="cd06133">
    <property type="entry name" value="ERI-1_3'hExo_like"/>
    <property type="match status" value="1"/>
</dbReference>
<protein>
    <submittedName>
        <fullName evidence="5">Putative Exonuclease</fullName>
    </submittedName>
</protein>
<keyword evidence="2" id="KW-0378">Hydrolase</keyword>
<dbReference type="InterPro" id="IPR047201">
    <property type="entry name" value="ERI-1_3'hExo-like"/>
</dbReference>
<reference evidence="5 6" key="1">
    <citation type="submission" date="2018-08" db="EMBL/GenBank/DDBJ databases">
        <title>Recombination of ecologically and evolutionarily significant loci maintains genetic cohesion in the Pseudomonas syringae species complex.</title>
        <authorList>
            <person name="Dillon M."/>
            <person name="Thakur S."/>
            <person name="Almeida R.N.D."/>
            <person name="Weir B.S."/>
            <person name="Guttman D.S."/>
        </authorList>
    </citation>
    <scope>NUCLEOTIDE SEQUENCE [LARGE SCALE GENOMIC DNA]</scope>
    <source>
        <strain evidence="5 6">ICMP 6917</strain>
    </source>
</reference>
<evidence type="ECO:0000259" key="4">
    <source>
        <dbReference type="SMART" id="SM00479"/>
    </source>
</evidence>
<dbReference type="Proteomes" id="UP000278332">
    <property type="component" value="Unassembled WGS sequence"/>
</dbReference>
<dbReference type="AlphaFoldDB" id="A0A3M4W7U9"/>
<evidence type="ECO:0000313" key="6">
    <source>
        <dbReference type="Proteomes" id="UP000278332"/>
    </source>
</evidence>
<evidence type="ECO:0000256" key="2">
    <source>
        <dbReference type="ARBA" id="ARBA00022801"/>
    </source>
</evidence>
<dbReference type="Gene3D" id="3.30.420.10">
    <property type="entry name" value="Ribonuclease H-like superfamily/Ribonuclease H"/>
    <property type="match status" value="1"/>
</dbReference>
<sequence>MEHSQMNMATLDSLKLLDGSFIMPHWLVIDLEATTEEGGWPVAEMEIIEIGATLVNQDGRELDHFERFVRPARRPLLTHFCRELTHISQSNIDSAASLSNVWPQFERWLSHHQARIVGWASWGDYDRKQLEEQWREHRLESALNELPYVNLKQRFAEARQLQRAPGLNSALQLAGMQFSGQQHRALVDARNTARLLPLIIPN</sequence>